<evidence type="ECO:0000256" key="3">
    <source>
        <dbReference type="ARBA" id="ARBA00023125"/>
    </source>
</evidence>
<dbReference type="RefSeq" id="WP_025072909.1">
    <property type="nucleotide sequence ID" value="NZ_CABOGP010000143.1"/>
</dbReference>
<feature type="modified residue" description="4-aspartylphosphate" evidence="4">
    <location>
        <position position="54"/>
    </location>
</feature>
<dbReference type="SUPFAM" id="SSF46894">
    <property type="entry name" value="C-terminal effector domain of the bipartite response regulators"/>
    <property type="match status" value="1"/>
</dbReference>
<protein>
    <submittedName>
        <fullName evidence="8">DNA-binding response regulator</fullName>
    </submittedName>
</protein>
<feature type="DNA-binding region" description="OmpR/PhoB-type" evidence="5">
    <location>
        <begin position="131"/>
        <end position="231"/>
    </location>
</feature>
<name>A0A3E4QBL4_9BACT</name>
<reference evidence="8 9" key="1">
    <citation type="submission" date="2018-08" db="EMBL/GenBank/DDBJ databases">
        <title>A genome reference for cultivated species of the human gut microbiota.</title>
        <authorList>
            <person name="Zou Y."/>
            <person name="Xue W."/>
            <person name="Luo G."/>
        </authorList>
    </citation>
    <scope>NUCLEOTIDE SEQUENCE [LARGE SCALE GENOMIC DNA]</scope>
    <source>
        <strain evidence="8 9">TF09-12</strain>
    </source>
</reference>
<dbReference type="SMART" id="SM00448">
    <property type="entry name" value="REC"/>
    <property type="match status" value="1"/>
</dbReference>
<dbReference type="PROSITE" id="PS51755">
    <property type="entry name" value="OMPR_PHOB"/>
    <property type="match status" value="1"/>
</dbReference>
<dbReference type="CDD" id="cd17574">
    <property type="entry name" value="REC_OmpR"/>
    <property type="match status" value="1"/>
</dbReference>
<evidence type="ECO:0000313" key="9">
    <source>
        <dbReference type="Proteomes" id="UP000260835"/>
    </source>
</evidence>
<accession>A0A3E4QBL4</accession>
<keyword evidence="3 5" id="KW-0238">DNA-binding</keyword>
<dbReference type="GO" id="GO:0006355">
    <property type="term" value="P:regulation of DNA-templated transcription"/>
    <property type="evidence" value="ECO:0007669"/>
    <property type="project" value="InterPro"/>
</dbReference>
<dbReference type="InterPro" id="IPR001867">
    <property type="entry name" value="OmpR/PhoB-type_DNA-bd"/>
</dbReference>
<dbReference type="Gene3D" id="1.10.10.10">
    <property type="entry name" value="Winged helix-like DNA-binding domain superfamily/Winged helix DNA-binding domain"/>
    <property type="match status" value="1"/>
</dbReference>
<dbReference type="Pfam" id="PF00072">
    <property type="entry name" value="Response_reg"/>
    <property type="match status" value="1"/>
</dbReference>
<dbReference type="EMBL" id="QSRD01000143">
    <property type="protein sequence ID" value="RGK91421.1"/>
    <property type="molecule type" value="Genomic_DNA"/>
</dbReference>
<dbReference type="SUPFAM" id="SSF52172">
    <property type="entry name" value="CheY-like"/>
    <property type="match status" value="1"/>
</dbReference>
<evidence type="ECO:0000313" key="8">
    <source>
        <dbReference type="EMBL" id="RGK91421.1"/>
    </source>
</evidence>
<dbReference type="GO" id="GO:0000976">
    <property type="term" value="F:transcription cis-regulatory region binding"/>
    <property type="evidence" value="ECO:0007669"/>
    <property type="project" value="TreeGrafter"/>
</dbReference>
<dbReference type="InterPro" id="IPR036388">
    <property type="entry name" value="WH-like_DNA-bd_sf"/>
</dbReference>
<dbReference type="GO" id="GO:0032993">
    <property type="term" value="C:protein-DNA complex"/>
    <property type="evidence" value="ECO:0007669"/>
    <property type="project" value="TreeGrafter"/>
</dbReference>
<keyword evidence="1 4" id="KW-0597">Phosphoprotein</keyword>
<dbReference type="PANTHER" id="PTHR48111">
    <property type="entry name" value="REGULATOR OF RPOS"/>
    <property type="match status" value="1"/>
</dbReference>
<dbReference type="GO" id="GO:0005829">
    <property type="term" value="C:cytosol"/>
    <property type="evidence" value="ECO:0007669"/>
    <property type="project" value="TreeGrafter"/>
</dbReference>
<evidence type="ECO:0000259" key="7">
    <source>
        <dbReference type="PROSITE" id="PS51755"/>
    </source>
</evidence>
<dbReference type="GeneID" id="93330702"/>
<organism evidence="8 9">
    <name type="scientific">Prevotella disiens</name>
    <dbReference type="NCBI Taxonomy" id="28130"/>
    <lineage>
        <taxon>Bacteria</taxon>
        <taxon>Pseudomonadati</taxon>
        <taxon>Bacteroidota</taxon>
        <taxon>Bacteroidia</taxon>
        <taxon>Bacteroidales</taxon>
        <taxon>Prevotellaceae</taxon>
        <taxon>Prevotella</taxon>
    </lineage>
</organism>
<dbReference type="InterPro" id="IPR039420">
    <property type="entry name" value="WalR-like"/>
</dbReference>
<sequence>MTRLLLIEDDANLCYIVQAGLQEIIGGYEVIVATNGKEGLEAWKNQKPDIIISDIDMPVMDGFEMVKRIRETDGDTPILFASALTSPKDVRKGYDIGVNNYIKKPFVPDELDAHLHAILKMKEGKKSRNEEDLCNFGHYTLNTKYSTLLDNVTDKRFMLTVREAQILQVLAENKGEVVRRNVILSRFWNTEDDYFASRSLDVFITKLRKLFAADSSIEIITKRGTGLILEVQE</sequence>
<feature type="domain" description="Response regulatory" evidence="6">
    <location>
        <begin position="3"/>
        <end position="119"/>
    </location>
</feature>
<dbReference type="CDD" id="cd00383">
    <property type="entry name" value="trans_reg_C"/>
    <property type="match status" value="1"/>
</dbReference>
<evidence type="ECO:0000256" key="5">
    <source>
        <dbReference type="PROSITE-ProRule" id="PRU01091"/>
    </source>
</evidence>
<evidence type="ECO:0000256" key="4">
    <source>
        <dbReference type="PROSITE-ProRule" id="PRU00169"/>
    </source>
</evidence>
<dbReference type="InterPro" id="IPR011006">
    <property type="entry name" value="CheY-like_superfamily"/>
</dbReference>
<gene>
    <name evidence="8" type="ORF">DXC89_11175</name>
</gene>
<comment type="caution">
    <text evidence="8">The sequence shown here is derived from an EMBL/GenBank/DDBJ whole genome shotgun (WGS) entry which is preliminary data.</text>
</comment>
<dbReference type="Proteomes" id="UP000260835">
    <property type="component" value="Unassembled WGS sequence"/>
</dbReference>
<evidence type="ECO:0000256" key="2">
    <source>
        <dbReference type="ARBA" id="ARBA00023012"/>
    </source>
</evidence>
<dbReference type="Gene3D" id="3.40.50.2300">
    <property type="match status" value="1"/>
</dbReference>
<feature type="domain" description="OmpR/PhoB-type" evidence="7">
    <location>
        <begin position="131"/>
        <end position="231"/>
    </location>
</feature>
<dbReference type="GO" id="GO:0000156">
    <property type="term" value="F:phosphorelay response regulator activity"/>
    <property type="evidence" value="ECO:0007669"/>
    <property type="project" value="TreeGrafter"/>
</dbReference>
<dbReference type="SMART" id="SM00862">
    <property type="entry name" value="Trans_reg_C"/>
    <property type="match status" value="1"/>
</dbReference>
<dbReference type="AlphaFoldDB" id="A0A3E4QBL4"/>
<evidence type="ECO:0000256" key="1">
    <source>
        <dbReference type="ARBA" id="ARBA00022553"/>
    </source>
</evidence>
<dbReference type="PANTHER" id="PTHR48111:SF40">
    <property type="entry name" value="PHOSPHATE REGULON TRANSCRIPTIONAL REGULATORY PROTEIN PHOB"/>
    <property type="match status" value="1"/>
</dbReference>
<dbReference type="InterPro" id="IPR001789">
    <property type="entry name" value="Sig_transdc_resp-reg_receiver"/>
</dbReference>
<proteinExistence type="predicted"/>
<dbReference type="InterPro" id="IPR016032">
    <property type="entry name" value="Sig_transdc_resp-reg_C-effctor"/>
</dbReference>
<keyword evidence="2" id="KW-0902">Two-component regulatory system</keyword>
<dbReference type="Pfam" id="PF00486">
    <property type="entry name" value="Trans_reg_C"/>
    <property type="match status" value="1"/>
</dbReference>
<dbReference type="PROSITE" id="PS50110">
    <property type="entry name" value="RESPONSE_REGULATORY"/>
    <property type="match status" value="1"/>
</dbReference>
<evidence type="ECO:0000259" key="6">
    <source>
        <dbReference type="PROSITE" id="PS50110"/>
    </source>
</evidence>